<keyword evidence="2" id="KW-0121">Carboxypeptidase</keyword>
<dbReference type="Proteomes" id="UP001332192">
    <property type="component" value="Chromosome"/>
</dbReference>
<evidence type="ECO:0000256" key="3">
    <source>
        <dbReference type="ARBA" id="ARBA00022670"/>
    </source>
</evidence>
<evidence type="ECO:0000313" key="8">
    <source>
        <dbReference type="EMBL" id="WRP17934.1"/>
    </source>
</evidence>
<evidence type="ECO:0000313" key="9">
    <source>
        <dbReference type="Proteomes" id="UP001332192"/>
    </source>
</evidence>
<dbReference type="Pfam" id="PF17676">
    <property type="entry name" value="Peptidase_S66C"/>
    <property type="match status" value="1"/>
</dbReference>
<dbReference type="InterPro" id="IPR027478">
    <property type="entry name" value="LdcA_N"/>
</dbReference>
<dbReference type="Gene3D" id="3.50.30.60">
    <property type="entry name" value="LD-carboxypeptidase A C-terminal domain-like"/>
    <property type="match status" value="1"/>
</dbReference>
<evidence type="ECO:0000259" key="7">
    <source>
        <dbReference type="Pfam" id="PF17676"/>
    </source>
</evidence>
<feature type="domain" description="LD-carboxypeptidase C-terminal" evidence="7">
    <location>
        <begin position="212"/>
        <end position="329"/>
    </location>
</feature>
<dbReference type="PANTHER" id="PTHR30237:SF2">
    <property type="entry name" value="MUREIN TETRAPEPTIDE CARBOXYPEPTIDASE"/>
    <property type="match status" value="1"/>
</dbReference>
<dbReference type="SUPFAM" id="SSF52317">
    <property type="entry name" value="Class I glutamine amidotransferase-like"/>
    <property type="match status" value="1"/>
</dbReference>
<dbReference type="SUPFAM" id="SSF141986">
    <property type="entry name" value="LD-carboxypeptidase A C-terminal domain-like"/>
    <property type="match status" value="1"/>
</dbReference>
<dbReference type="Pfam" id="PF02016">
    <property type="entry name" value="Peptidase_S66"/>
    <property type="match status" value="1"/>
</dbReference>
<evidence type="ECO:0000256" key="4">
    <source>
        <dbReference type="ARBA" id="ARBA00022801"/>
    </source>
</evidence>
<dbReference type="PIRSF" id="PIRSF028757">
    <property type="entry name" value="LD-carboxypeptidase"/>
    <property type="match status" value="1"/>
</dbReference>
<dbReference type="InterPro" id="IPR027461">
    <property type="entry name" value="Carboxypeptidase_A_C_sf"/>
</dbReference>
<evidence type="ECO:0000256" key="1">
    <source>
        <dbReference type="ARBA" id="ARBA00010233"/>
    </source>
</evidence>
<accession>A0ABZ1BYP0</accession>
<dbReference type="InterPro" id="IPR003507">
    <property type="entry name" value="S66_fam"/>
</dbReference>
<feature type="domain" description="LD-carboxypeptidase N-terminal" evidence="6">
    <location>
        <begin position="13"/>
        <end position="135"/>
    </location>
</feature>
<organism evidence="8 9">
    <name type="scientific">Carboxydichorda subterranea</name>
    <dbReference type="NCBI Taxonomy" id="3109565"/>
    <lineage>
        <taxon>Bacteria</taxon>
        <taxon>Bacillati</taxon>
        <taxon>Bacillota</taxon>
        <taxon>Limnochordia</taxon>
        <taxon>Limnochordales</taxon>
        <taxon>Geochordaceae</taxon>
        <taxon>Carboxydichorda</taxon>
    </lineage>
</organism>
<proteinExistence type="inferred from homology"/>
<dbReference type="CDD" id="cd07025">
    <property type="entry name" value="Peptidase_S66"/>
    <property type="match status" value="1"/>
</dbReference>
<evidence type="ECO:0000256" key="5">
    <source>
        <dbReference type="ARBA" id="ARBA00022825"/>
    </source>
</evidence>
<dbReference type="Gene3D" id="3.40.50.10740">
    <property type="entry name" value="Class I glutamine amidotransferase-like"/>
    <property type="match status" value="1"/>
</dbReference>
<sequence length="348" mass="36391">MRRPRALAAGDTVALISPASPPYKDNVLSPETVERARAWLEGAGFRTVVGRHALDARGYLAGNDADRAADLMDAFTNPHVHGIVCIGGGYGALRILRLLDYGAIASHPKVFVGYSDITALHVAIGQLAGLVTFHGALARDFAVQRPSTGETSGRGERHGLGETPHPGAIQDAGVAFTWSAFLRAVTRPEPLGRLVNPAGGPALETLHPGRATGLLVGGNLSLLVSTLGTPYEIDTRGRILLLEDVGEAPYRLDRMLTHLALAGKLDEAAGFVVAECVDCLPPEPERPTLTVREVLDDILLPRGKPAVYGLAAGHGPARLTLPLGVPVTVDGDCPAVVVEAAGVEGETP</sequence>
<keyword evidence="4" id="KW-0378">Hydrolase</keyword>
<keyword evidence="5" id="KW-0720">Serine protease</keyword>
<dbReference type="RefSeq" id="WP_324717205.1">
    <property type="nucleotide sequence ID" value="NZ_CP141615.1"/>
</dbReference>
<keyword evidence="9" id="KW-1185">Reference proteome</keyword>
<name>A0ABZ1BYP0_9FIRM</name>
<evidence type="ECO:0000259" key="6">
    <source>
        <dbReference type="Pfam" id="PF02016"/>
    </source>
</evidence>
<keyword evidence="3" id="KW-0645">Protease</keyword>
<dbReference type="EMBL" id="CP141615">
    <property type="protein sequence ID" value="WRP17934.1"/>
    <property type="molecule type" value="Genomic_DNA"/>
</dbReference>
<dbReference type="InterPro" id="IPR029062">
    <property type="entry name" value="Class_I_gatase-like"/>
</dbReference>
<comment type="similarity">
    <text evidence="1">Belongs to the peptidase S66 family.</text>
</comment>
<dbReference type="PANTHER" id="PTHR30237">
    <property type="entry name" value="MURAMOYLTETRAPEPTIDE CARBOXYPEPTIDASE"/>
    <property type="match status" value="1"/>
</dbReference>
<gene>
    <name evidence="8" type="ORF">U7230_02670</name>
</gene>
<dbReference type="InterPro" id="IPR040449">
    <property type="entry name" value="Peptidase_S66_N"/>
</dbReference>
<evidence type="ECO:0000256" key="2">
    <source>
        <dbReference type="ARBA" id="ARBA00022645"/>
    </source>
</evidence>
<dbReference type="InterPro" id="IPR040921">
    <property type="entry name" value="Peptidase_S66C"/>
</dbReference>
<protein>
    <submittedName>
        <fullName evidence="8">LD-carboxypeptidase</fullName>
    </submittedName>
</protein>
<reference evidence="8 9" key="1">
    <citation type="journal article" date="2024" name="Front. Microbiol.">
        <title>Novel thermophilic genera Geochorda gen. nov. and Carboxydochorda gen. nov. from the deep terrestrial subsurface reveal the ecophysiological diversity in the class Limnochordia.</title>
        <authorList>
            <person name="Karnachuk O.V."/>
            <person name="Lukina A.P."/>
            <person name="Avakyan M.R."/>
            <person name="Kadnikov V.V."/>
            <person name="Begmatov S."/>
            <person name="Beletsky A.V."/>
            <person name="Vlasova K.G."/>
            <person name="Novikov A.A."/>
            <person name="Shcherbakova V.A."/>
            <person name="Mardanov A.V."/>
            <person name="Ravin N.V."/>
        </authorList>
    </citation>
    <scope>NUCLEOTIDE SEQUENCE [LARGE SCALE GENOMIC DNA]</scope>
    <source>
        <strain evidence="8 9">L945</strain>
    </source>
</reference>